<dbReference type="Proteomes" id="UP000789396">
    <property type="component" value="Unassembled WGS sequence"/>
</dbReference>
<name>A0A9N9GP40_9GLOM</name>
<dbReference type="AlphaFoldDB" id="A0A9N9GP40"/>
<comment type="caution">
    <text evidence="2">The sequence shown here is derived from an EMBL/GenBank/DDBJ whole genome shotgun (WGS) entry which is preliminary data.</text>
</comment>
<dbReference type="OrthoDB" id="10503422at2759"/>
<accession>A0A9N9GP40</accession>
<organism evidence="2 3">
    <name type="scientific">Racocetra fulgida</name>
    <dbReference type="NCBI Taxonomy" id="60492"/>
    <lineage>
        <taxon>Eukaryota</taxon>
        <taxon>Fungi</taxon>
        <taxon>Fungi incertae sedis</taxon>
        <taxon>Mucoromycota</taxon>
        <taxon>Glomeromycotina</taxon>
        <taxon>Glomeromycetes</taxon>
        <taxon>Diversisporales</taxon>
        <taxon>Gigasporaceae</taxon>
        <taxon>Racocetra</taxon>
    </lineage>
</organism>
<gene>
    <name evidence="2" type="ORF">RFULGI_LOCUS7168</name>
</gene>
<dbReference type="EMBL" id="CAJVPZ010010070">
    <property type="protein sequence ID" value="CAG8615923.1"/>
    <property type="molecule type" value="Genomic_DNA"/>
</dbReference>
<sequence length="121" mass="14429">MLHIKVGDKELELVNVKTGKPESDMRKQKPDHNRLACGAKDAFEDFTSRKIIKQFDYNELAKFFSINIKEKAEEELKKERERRERAEVIAEGIKEAYNNLFRDYERCKDALADWERRFTTE</sequence>
<proteinExistence type="predicted"/>
<keyword evidence="1" id="KW-0175">Coiled coil</keyword>
<keyword evidence="3" id="KW-1185">Reference proteome</keyword>
<evidence type="ECO:0000313" key="2">
    <source>
        <dbReference type="EMBL" id="CAG8615923.1"/>
    </source>
</evidence>
<feature type="non-terminal residue" evidence="2">
    <location>
        <position position="1"/>
    </location>
</feature>
<evidence type="ECO:0000313" key="3">
    <source>
        <dbReference type="Proteomes" id="UP000789396"/>
    </source>
</evidence>
<protein>
    <submittedName>
        <fullName evidence="2">12667_t:CDS:1</fullName>
    </submittedName>
</protein>
<reference evidence="2" key="1">
    <citation type="submission" date="2021-06" db="EMBL/GenBank/DDBJ databases">
        <authorList>
            <person name="Kallberg Y."/>
            <person name="Tangrot J."/>
            <person name="Rosling A."/>
        </authorList>
    </citation>
    <scope>NUCLEOTIDE SEQUENCE</scope>
    <source>
        <strain evidence="2">IN212</strain>
    </source>
</reference>
<feature type="coiled-coil region" evidence="1">
    <location>
        <begin position="66"/>
        <end position="117"/>
    </location>
</feature>
<evidence type="ECO:0000256" key="1">
    <source>
        <dbReference type="SAM" id="Coils"/>
    </source>
</evidence>